<reference evidence="1 2" key="1">
    <citation type="submission" date="2013-08" db="EMBL/GenBank/DDBJ databases">
        <authorList>
            <person name="Weinstock G."/>
            <person name="Sodergren E."/>
            <person name="Wylie T."/>
            <person name="Fulton L."/>
            <person name="Fulton R."/>
            <person name="Fronick C."/>
            <person name="O'Laughlin M."/>
            <person name="Godfrey J."/>
            <person name="Miner T."/>
            <person name="Herter B."/>
            <person name="Appelbaum E."/>
            <person name="Cordes M."/>
            <person name="Lek S."/>
            <person name="Wollam A."/>
            <person name="Pepin K.H."/>
            <person name="Palsikar V.B."/>
            <person name="Mitreva M."/>
            <person name="Wilson R.K."/>
        </authorList>
    </citation>
    <scope>NUCLEOTIDE SEQUENCE [LARGE SCALE GENOMIC DNA]</scope>
    <source>
        <strain evidence="1 2">F0530</strain>
    </source>
</reference>
<sequence length="64" mass="7273">MVNQKFNLDQLKSVYSNITSETPSLAENSITVLLQFTEKFLGICQAFHEHYLYLSGVDLCGCRN</sequence>
<dbReference type="HOGENOM" id="CLU_2857522_0_0_11"/>
<comment type="caution">
    <text evidence="1">The sequence shown here is derived from an EMBL/GenBank/DDBJ whole genome shotgun (WGS) entry which is preliminary data.</text>
</comment>
<protein>
    <submittedName>
        <fullName evidence="1">Uncharacterized protein</fullName>
    </submittedName>
</protein>
<dbReference type="AlphaFoldDB" id="U1R9I1"/>
<proteinExistence type="predicted"/>
<dbReference type="Proteomes" id="UP000016481">
    <property type="component" value="Unassembled WGS sequence"/>
</dbReference>
<organism evidence="1 2">
    <name type="scientific">Actinomyces graevenitzii F0530</name>
    <dbReference type="NCBI Taxonomy" id="1321817"/>
    <lineage>
        <taxon>Bacteria</taxon>
        <taxon>Bacillati</taxon>
        <taxon>Actinomycetota</taxon>
        <taxon>Actinomycetes</taxon>
        <taxon>Actinomycetales</taxon>
        <taxon>Actinomycetaceae</taxon>
        <taxon>Actinomyces</taxon>
    </lineage>
</organism>
<accession>U1R9I1</accession>
<gene>
    <name evidence="1" type="ORF">HMPREF1978_01072</name>
</gene>
<name>U1R9I1_9ACTO</name>
<evidence type="ECO:0000313" key="2">
    <source>
        <dbReference type="Proteomes" id="UP000016481"/>
    </source>
</evidence>
<evidence type="ECO:0000313" key="1">
    <source>
        <dbReference type="EMBL" id="ERH16328.1"/>
    </source>
</evidence>
<dbReference type="EMBL" id="AWSC01000042">
    <property type="protein sequence ID" value="ERH16328.1"/>
    <property type="molecule type" value="Genomic_DNA"/>
</dbReference>